<protein>
    <recommendedName>
        <fullName evidence="3">DUF481 domain-containing protein</fullName>
    </recommendedName>
</protein>
<evidence type="ECO:0008006" key="3">
    <source>
        <dbReference type="Google" id="ProtNLM"/>
    </source>
</evidence>
<evidence type="ECO:0000313" key="1">
    <source>
        <dbReference type="EMBL" id="GAA4442852.1"/>
    </source>
</evidence>
<keyword evidence="2" id="KW-1185">Reference proteome</keyword>
<comment type="caution">
    <text evidence="1">The sequence shown here is derived from an EMBL/GenBank/DDBJ whole genome shotgun (WGS) entry which is preliminary data.</text>
</comment>
<accession>A0ABP8M1X1</accession>
<dbReference type="Proteomes" id="UP001500552">
    <property type="component" value="Unassembled WGS sequence"/>
</dbReference>
<sequence>MLDTLDYRVFGDGNFTQGNVNRSLLVLRAEVTLGGPVLSIATNPRFSYGKQNGELAERDTYVDLFVDVFKKRKTYVFGLATVEISNLRGIDLRQLAGAGVGYRVLQTDRNTLTLTNAIIHESTDFTERPTIVTQRNSFRVKGNHAFLREKIRFSHVTFVQPSLRDFSNLRWNTLLSLELPLTNWIAIRTSFANTYESEVEATRKHHDSHLTFGVSLGKLK</sequence>
<proteinExistence type="predicted"/>
<dbReference type="Pfam" id="PF04338">
    <property type="entry name" value="DUF481"/>
    <property type="match status" value="1"/>
</dbReference>
<dbReference type="InterPro" id="IPR007433">
    <property type="entry name" value="DUF481"/>
</dbReference>
<gene>
    <name evidence="1" type="ORF">GCM10023188_43020</name>
</gene>
<reference evidence="2" key="1">
    <citation type="journal article" date="2019" name="Int. J. Syst. Evol. Microbiol.">
        <title>The Global Catalogue of Microorganisms (GCM) 10K type strain sequencing project: providing services to taxonomists for standard genome sequencing and annotation.</title>
        <authorList>
            <consortium name="The Broad Institute Genomics Platform"/>
            <consortium name="The Broad Institute Genome Sequencing Center for Infectious Disease"/>
            <person name="Wu L."/>
            <person name="Ma J."/>
        </authorList>
    </citation>
    <scope>NUCLEOTIDE SEQUENCE [LARGE SCALE GENOMIC DNA]</scope>
    <source>
        <strain evidence="2">JCM 17926</strain>
    </source>
</reference>
<dbReference type="EMBL" id="BAABHC010000029">
    <property type="protein sequence ID" value="GAA4442852.1"/>
    <property type="molecule type" value="Genomic_DNA"/>
</dbReference>
<organism evidence="1 2">
    <name type="scientific">Pontibacter saemangeumensis</name>
    <dbReference type="NCBI Taxonomy" id="1084525"/>
    <lineage>
        <taxon>Bacteria</taxon>
        <taxon>Pseudomonadati</taxon>
        <taxon>Bacteroidota</taxon>
        <taxon>Cytophagia</taxon>
        <taxon>Cytophagales</taxon>
        <taxon>Hymenobacteraceae</taxon>
        <taxon>Pontibacter</taxon>
    </lineage>
</organism>
<evidence type="ECO:0000313" key="2">
    <source>
        <dbReference type="Proteomes" id="UP001500552"/>
    </source>
</evidence>
<name>A0ABP8M1X1_9BACT</name>